<dbReference type="EMBL" id="GG687015">
    <property type="protein sequence ID" value="EEQ97631.1"/>
    <property type="molecule type" value="Genomic_DNA"/>
</dbReference>
<protein>
    <submittedName>
        <fullName evidence="1">Uncharacterized protein</fullName>
    </submittedName>
</protein>
<name>C5M053_PERM5</name>
<dbReference type="Proteomes" id="UP000007800">
    <property type="component" value="Unassembled WGS sequence"/>
</dbReference>
<evidence type="ECO:0000313" key="1">
    <source>
        <dbReference type="EMBL" id="EEQ97631.1"/>
    </source>
</evidence>
<dbReference type="InParanoid" id="C5M053"/>
<dbReference type="RefSeq" id="XP_002764914.1">
    <property type="nucleotide sequence ID" value="XM_002764868.1"/>
</dbReference>
<gene>
    <name evidence="1" type="ORF">Pmar_PMAR007478</name>
</gene>
<dbReference type="AlphaFoldDB" id="C5M053"/>
<keyword evidence="2" id="KW-1185">Reference proteome</keyword>
<reference evidence="1 2" key="1">
    <citation type="submission" date="2008-07" db="EMBL/GenBank/DDBJ databases">
        <authorList>
            <person name="El-Sayed N."/>
            <person name="Caler E."/>
            <person name="Inman J."/>
            <person name="Amedeo P."/>
            <person name="Hass B."/>
            <person name="Wortman J."/>
        </authorList>
    </citation>
    <scope>NUCLEOTIDE SEQUENCE [LARGE SCALE GENOMIC DNA]</scope>
    <source>
        <strain evidence="2">ATCC 50983 / TXsc</strain>
    </source>
</reference>
<organism evidence="2">
    <name type="scientific">Perkinsus marinus (strain ATCC 50983 / TXsc)</name>
    <dbReference type="NCBI Taxonomy" id="423536"/>
    <lineage>
        <taxon>Eukaryota</taxon>
        <taxon>Sar</taxon>
        <taxon>Alveolata</taxon>
        <taxon>Perkinsozoa</taxon>
        <taxon>Perkinsea</taxon>
        <taxon>Perkinsida</taxon>
        <taxon>Perkinsidae</taxon>
        <taxon>Perkinsus</taxon>
    </lineage>
</organism>
<accession>C5M053</accession>
<sequence length="53" mass="5876">MIGHLSDGPPFAVAAEKGVAVANLIRLLRFVLQQVTRAPYSHHHIRSRKAFVV</sequence>
<dbReference type="GeneID" id="9036831"/>
<proteinExistence type="predicted"/>
<evidence type="ECO:0000313" key="2">
    <source>
        <dbReference type="Proteomes" id="UP000007800"/>
    </source>
</evidence>